<feature type="region of interest" description="Disordered" evidence="1">
    <location>
        <begin position="386"/>
        <end position="412"/>
    </location>
</feature>
<evidence type="ECO:0000313" key="4">
    <source>
        <dbReference type="Proteomes" id="UP001497457"/>
    </source>
</evidence>
<feature type="region of interest" description="Disordered" evidence="1">
    <location>
        <begin position="698"/>
        <end position="725"/>
    </location>
</feature>
<organism evidence="3 4">
    <name type="scientific">Urochloa decumbens</name>
    <dbReference type="NCBI Taxonomy" id="240449"/>
    <lineage>
        <taxon>Eukaryota</taxon>
        <taxon>Viridiplantae</taxon>
        <taxon>Streptophyta</taxon>
        <taxon>Embryophyta</taxon>
        <taxon>Tracheophyta</taxon>
        <taxon>Spermatophyta</taxon>
        <taxon>Magnoliopsida</taxon>
        <taxon>Liliopsida</taxon>
        <taxon>Poales</taxon>
        <taxon>Poaceae</taxon>
        <taxon>PACMAD clade</taxon>
        <taxon>Panicoideae</taxon>
        <taxon>Panicodae</taxon>
        <taxon>Paniceae</taxon>
        <taxon>Melinidinae</taxon>
        <taxon>Urochloa</taxon>
    </lineage>
</organism>
<evidence type="ECO:0000256" key="1">
    <source>
        <dbReference type="SAM" id="MobiDB-lite"/>
    </source>
</evidence>
<proteinExistence type="predicted"/>
<protein>
    <submittedName>
        <fullName evidence="3">Uncharacterized protein</fullName>
    </submittedName>
</protein>
<keyword evidence="2" id="KW-1133">Transmembrane helix</keyword>
<gene>
    <name evidence="3" type="ORF">URODEC1_LOCUS7923</name>
</gene>
<feature type="transmembrane region" description="Helical" evidence="2">
    <location>
        <begin position="61"/>
        <end position="81"/>
    </location>
</feature>
<accession>A0ABC8VXN3</accession>
<dbReference type="PANTHER" id="PTHR33115">
    <property type="entry name" value="ARM REPEAT SUPERFAMILY PROTEIN"/>
    <property type="match status" value="1"/>
</dbReference>
<dbReference type="PANTHER" id="PTHR33115:SF22">
    <property type="entry name" value="OS12G0449900 PROTEIN"/>
    <property type="match status" value="1"/>
</dbReference>
<sequence>MARLIISVDDKDWPEVEEINSYAIFMGYLLMGVRGLGLLVLTWTTVVLLGGFVSMLKTKDFWCLTVITLVQTAGVFDFLLKEKASDIGYSLKGMVLSALFAVLYRAFEKDKGASDSKAKEDENQWIELARMVLAIVLLVVALVVQLLVLALVLCVVSVLYVLGLYLSAGISLWRLKEHDYGSNAEGGANLKPALNVLYSLAVAQGVLFGYKTIYDYVVKPGLVEDVASDYSMDTALVKDYLDETLTGCMKDTSFTRGKNLVTYAVHLLMEESKSRDGYLSGVRVLGTILRAWSRHLVLEAHIAERSGSTLAMIVASVAGSIRLEEHFPGGTTMIQCVSSLLDTFEEYNWRPEGYERHGDLPKEYERDWLLDREEIRYLGIDRIPRQKKKNKTRSADVNTHESDSSGDPHPLQGYKGLVVQGLRILQRLAANENNCRVIRNTEGLLPKTIVPLTTDQLHSSHDKQSSIAAEESLELMKRLMATPGETQTKLPNEVSGNSQAIISSLETILECHRCEVLLKRQAVEVLLDLSVDIPYVMSGGNSRKIFVWTLLHIFLLPDNFFDRMCGSTHLAKKSSDIRRLAGEKLQQLAAVAFMNEVSATSMLQSSVAAVLADLTRTGVDATVNITNRLHVVQILEDLCKWYTKDDEYLKELKNAMVDVMPKVLKEILVGYASTSAEIQAKTEANNDQFSAQRTDDIEEGVVPPGNINGQEDASSSQHQSGDEQHEGIRLQEAFISLCTAINLSWRNEFDDLAKKTFLEQGIPSKPVKGNEFQSLLLYVIKQKKAQRLATEG</sequence>
<dbReference type="EMBL" id="OZ075121">
    <property type="protein sequence ID" value="CAL4898808.1"/>
    <property type="molecule type" value="Genomic_DNA"/>
</dbReference>
<reference evidence="3 4" key="2">
    <citation type="submission" date="2024-10" db="EMBL/GenBank/DDBJ databases">
        <authorList>
            <person name="Ryan C."/>
        </authorList>
    </citation>
    <scope>NUCLEOTIDE SEQUENCE [LARGE SCALE GENOMIC DNA]</scope>
</reference>
<evidence type="ECO:0000256" key="2">
    <source>
        <dbReference type="SAM" id="Phobius"/>
    </source>
</evidence>
<keyword evidence="4" id="KW-1185">Reference proteome</keyword>
<feature type="transmembrane region" description="Helical" evidence="2">
    <location>
        <begin position="87"/>
        <end position="107"/>
    </location>
</feature>
<feature type="transmembrane region" description="Helical" evidence="2">
    <location>
        <begin position="128"/>
        <end position="144"/>
    </location>
</feature>
<evidence type="ECO:0000313" key="3">
    <source>
        <dbReference type="EMBL" id="CAL4898808.1"/>
    </source>
</evidence>
<feature type="compositionally biased region" description="Polar residues" evidence="1">
    <location>
        <begin position="707"/>
        <end position="719"/>
    </location>
</feature>
<feature type="transmembrane region" description="Helical" evidence="2">
    <location>
        <begin position="22"/>
        <end position="49"/>
    </location>
</feature>
<reference evidence="4" key="1">
    <citation type="submission" date="2024-06" db="EMBL/GenBank/DDBJ databases">
        <authorList>
            <person name="Ryan C."/>
        </authorList>
    </citation>
    <scope>NUCLEOTIDE SEQUENCE [LARGE SCALE GENOMIC DNA]</scope>
</reference>
<keyword evidence="2" id="KW-0472">Membrane</keyword>
<dbReference type="Proteomes" id="UP001497457">
    <property type="component" value="Chromosome 11b"/>
</dbReference>
<dbReference type="AlphaFoldDB" id="A0ABC8VXN3"/>
<keyword evidence="2" id="KW-0812">Transmembrane</keyword>
<name>A0ABC8VXN3_9POAL</name>